<name>A0A7J7CKX5_TRIWF</name>
<comment type="catalytic activity">
    <reaction evidence="5">
        <text>alpha-D-glucose = beta-D-glucose</text>
        <dbReference type="Rhea" id="RHEA:10264"/>
        <dbReference type="ChEBI" id="CHEBI:15903"/>
        <dbReference type="ChEBI" id="CHEBI:17925"/>
        <dbReference type="EC" id="5.1.3.3"/>
    </reaction>
</comment>
<evidence type="ECO:0000256" key="7">
    <source>
        <dbReference type="PIRSR" id="PIRSR005096-2"/>
    </source>
</evidence>
<dbReference type="SUPFAM" id="SSF74650">
    <property type="entry name" value="Galactose mutarotase-like"/>
    <property type="match status" value="1"/>
</dbReference>
<evidence type="ECO:0000256" key="3">
    <source>
        <dbReference type="ARBA" id="ARBA00023235"/>
    </source>
</evidence>
<dbReference type="InParanoid" id="A0A7J7CKX5"/>
<evidence type="ECO:0000256" key="4">
    <source>
        <dbReference type="ARBA" id="ARBA00023277"/>
    </source>
</evidence>
<evidence type="ECO:0000256" key="9">
    <source>
        <dbReference type="SAM" id="SignalP"/>
    </source>
</evidence>
<feature type="active site" description="Proton acceptor" evidence="6">
    <location>
        <position position="321"/>
    </location>
</feature>
<accession>A0A7J7CKX5</accession>
<feature type="binding site" evidence="8">
    <location>
        <begin position="91"/>
        <end position="92"/>
    </location>
    <ligand>
        <name>beta-D-galactose</name>
        <dbReference type="ChEBI" id="CHEBI:27667"/>
    </ligand>
</feature>
<comment type="caution">
    <text evidence="10">The sequence shown here is derived from an EMBL/GenBank/DDBJ whole genome shotgun (WGS) entry which is preliminary data.</text>
</comment>
<feature type="binding site" evidence="7">
    <location>
        <position position="256"/>
    </location>
    <ligand>
        <name>beta-D-galactose</name>
        <dbReference type="ChEBI" id="CHEBI:27667"/>
    </ligand>
</feature>
<dbReference type="Gene3D" id="2.70.98.10">
    <property type="match status" value="1"/>
</dbReference>
<comment type="pathway">
    <text evidence="1 5">Carbohydrate metabolism; hexose metabolism.</text>
</comment>
<sequence>MAGRRSLSGFLFLALILVNNDGCQAQDDIDIYELKRGNFSVKITNYGATVVSVFLPDKNGKLDDVVLGFDSVENYKNDSTYFGAIVGRVANRIGGAQFSLNGTLYQLVANEGKNILHGGPKGFSEVVWSVNEFKEDSHVKLTYQSFDGEEGFPGDVSVSVTYMLMQTNKLALKMEAKALNKATPVSLASHTYWNLRGHDSGDILSHNVQIYGSQITPVDDELIPTGKIVPVEGTPYDFMQSHEIGSMFDELPNGYDINYVLDNLKPGHLKKAAVVRDGVSGRRLELWTNAPGLQFYTSNKLGTVEGKGGFTYSNHAAICLESQGFPDSVNHPNFPSQTLNPGETYEHIMVYRFTAN</sequence>
<dbReference type="EMBL" id="JAAARO010000015">
    <property type="protein sequence ID" value="KAF5734704.1"/>
    <property type="molecule type" value="Genomic_DNA"/>
</dbReference>
<dbReference type="PANTHER" id="PTHR10091">
    <property type="entry name" value="ALDOSE-1-EPIMERASE"/>
    <property type="match status" value="1"/>
</dbReference>
<dbReference type="Pfam" id="PF01263">
    <property type="entry name" value="Aldose_epim"/>
    <property type="match status" value="1"/>
</dbReference>
<protein>
    <recommendedName>
        <fullName evidence="5">Aldose 1-epimerase</fullName>
        <ecNumber evidence="5">5.1.3.3</ecNumber>
    </recommendedName>
</protein>
<dbReference type="InterPro" id="IPR015443">
    <property type="entry name" value="Aldose_1-epimerase"/>
</dbReference>
<dbReference type="FunCoup" id="A0A7J7CKX5">
    <property type="interactions" value="1315"/>
</dbReference>
<gene>
    <name evidence="10" type="ORF">HS088_TW15G00196</name>
</gene>
<dbReference type="InterPro" id="IPR014718">
    <property type="entry name" value="GH-type_carb-bd"/>
</dbReference>
<dbReference type="Proteomes" id="UP000593562">
    <property type="component" value="Unassembled WGS sequence"/>
</dbReference>
<keyword evidence="11" id="KW-1185">Reference proteome</keyword>
<keyword evidence="4 5" id="KW-0119">Carbohydrate metabolism</keyword>
<dbReference type="GO" id="GO:0004034">
    <property type="term" value="F:aldose 1-epimerase activity"/>
    <property type="evidence" value="ECO:0007669"/>
    <property type="project" value="UniProtKB-EC"/>
</dbReference>
<evidence type="ECO:0000313" key="11">
    <source>
        <dbReference type="Proteomes" id="UP000593562"/>
    </source>
</evidence>
<evidence type="ECO:0000256" key="8">
    <source>
        <dbReference type="PIRSR" id="PIRSR005096-3"/>
    </source>
</evidence>
<dbReference type="PIRSF" id="PIRSF005096">
    <property type="entry name" value="GALM"/>
    <property type="match status" value="1"/>
</dbReference>
<dbReference type="FunFam" id="2.70.98.10:FF:000008">
    <property type="entry name" value="Aldose 1-epimerase"/>
    <property type="match status" value="1"/>
</dbReference>
<feature type="chain" id="PRO_5029520073" description="Aldose 1-epimerase" evidence="9">
    <location>
        <begin position="26"/>
        <end position="356"/>
    </location>
</feature>
<proteinExistence type="inferred from homology"/>
<dbReference type="InterPro" id="IPR008183">
    <property type="entry name" value="Aldose_1/G6P_1-epimerase"/>
</dbReference>
<feature type="active site" description="Proton donor" evidence="6">
    <location>
        <position position="190"/>
    </location>
</feature>
<dbReference type="EC" id="5.1.3.3" evidence="5"/>
<evidence type="ECO:0000256" key="5">
    <source>
        <dbReference type="PIRNR" id="PIRNR005096"/>
    </source>
</evidence>
<evidence type="ECO:0000256" key="6">
    <source>
        <dbReference type="PIRSR" id="PIRSR005096-1"/>
    </source>
</evidence>
<dbReference type="AlphaFoldDB" id="A0A7J7CKX5"/>
<keyword evidence="9" id="KW-0732">Signal</keyword>
<dbReference type="GO" id="GO:0006006">
    <property type="term" value="P:glucose metabolic process"/>
    <property type="evidence" value="ECO:0007669"/>
    <property type="project" value="TreeGrafter"/>
</dbReference>
<reference evidence="10 11" key="1">
    <citation type="journal article" date="2020" name="Nat. Commun.">
        <title>Genome of Tripterygium wilfordii and identification of cytochrome P450 involved in triptolide biosynthesis.</title>
        <authorList>
            <person name="Tu L."/>
            <person name="Su P."/>
            <person name="Zhang Z."/>
            <person name="Gao L."/>
            <person name="Wang J."/>
            <person name="Hu T."/>
            <person name="Zhou J."/>
            <person name="Zhang Y."/>
            <person name="Zhao Y."/>
            <person name="Liu Y."/>
            <person name="Song Y."/>
            <person name="Tong Y."/>
            <person name="Lu Y."/>
            <person name="Yang J."/>
            <person name="Xu C."/>
            <person name="Jia M."/>
            <person name="Peters R.J."/>
            <person name="Huang L."/>
            <person name="Gao W."/>
        </authorList>
    </citation>
    <scope>NUCLEOTIDE SEQUENCE [LARGE SCALE GENOMIC DNA]</scope>
    <source>
        <strain evidence="11">cv. XIE 37</strain>
        <tissue evidence="10">Leaf</tissue>
    </source>
</reference>
<dbReference type="GO" id="GO:0030246">
    <property type="term" value="F:carbohydrate binding"/>
    <property type="evidence" value="ECO:0007669"/>
    <property type="project" value="InterPro"/>
</dbReference>
<evidence type="ECO:0000256" key="1">
    <source>
        <dbReference type="ARBA" id="ARBA00005028"/>
    </source>
</evidence>
<feature type="binding site" evidence="8">
    <location>
        <begin position="190"/>
        <end position="192"/>
    </location>
    <ligand>
        <name>beta-D-galactose</name>
        <dbReference type="ChEBI" id="CHEBI:27667"/>
    </ligand>
</feature>
<dbReference type="PANTHER" id="PTHR10091:SF3">
    <property type="entry name" value="ALDOSE 1-EPIMERASE"/>
    <property type="match status" value="1"/>
</dbReference>
<feature type="signal peptide" evidence="9">
    <location>
        <begin position="1"/>
        <end position="25"/>
    </location>
</feature>
<dbReference type="InterPro" id="IPR011013">
    <property type="entry name" value="Gal_mutarotase_sf_dom"/>
</dbReference>
<keyword evidence="3 5" id="KW-0413">Isomerase</keyword>
<evidence type="ECO:0000313" key="10">
    <source>
        <dbReference type="EMBL" id="KAF5734704.1"/>
    </source>
</evidence>
<dbReference type="CDD" id="cd09019">
    <property type="entry name" value="galactose_mutarotase_like"/>
    <property type="match status" value="1"/>
</dbReference>
<comment type="similarity">
    <text evidence="2 5">Belongs to the aldose epimerase family.</text>
</comment>
<organism evidence="10 11">
    <name type="scientific">Tripterygium wilfordii</name>
    <name type="common">Thunder God vine</name>
    <dbReference type="NCBI Taxonomy" id="458696"/>
    <lineage>
        <taxon>Eukaryota</taxon>
        <taxon>Viridiplantae</taxon>
        <taxon>Streptophyta</taxon>
        <taxon>Embryophyta</taxon>
        <taxon>Tracheophyta</taxon>
        <taxon>Spermatophyta</taxon>
        <taxon>Magnoliopsida</taxon>
        <taxon>eudicotyledons</taxon>
        <taxon>Gunneridae</taxon>
        <taxon>Pentapetalae</taxon>
        <taxon>rosids</taxon>
        <taxon>fabids</taxon>
        <taxon>Celastrales</taxon>
        <taxon>Celastraceae</taxon>
        <taxon>Tripterygium</taxon>
    </lineage>
</organism>
<evidence type="ECO:0000256" key="2">
    <source>
        <dbReference type="ARBA" id="ARBA00006206"/>
    </source>
</evidence>
<dbReference type="UniPathway" id="UPA00242"/>
<dbReference type="GO" id="GO:0033499">
    <property type="term" value="P:galactose catabolic process via UDP-galactose, Leloir pathway"/>
    <property type="evidence" value="ECO:0007669"/>
    <property type="project" value="TreeGrafter"/>
</dbReference>
<dbReference type="OrthoDB" id="274691at2759"/>
<dbReference type="NCBIfam" id="NF008277">
    <property type="entry name" value="PRK11055.1"/>
    <property type="match status" value="1"/>
</dbReference>
<dbReference type="InterPro" id="IPR047215">
    <property type="entry name" value="Galactose_mutarotase-like"/>
</dbReference>